<evidence type="ECO:0000256" key="3">
    <source>
        <dbReference type="ARBA" id="ARBA00004972"/>
    </source>
</evidence>
<keyword evidence="7" id="KW-0442">Lipid degradation</keyword>
<dbReference type="STRING" id="1428652.BIV24_17775"/>
<dbReference type="GO" id="GO:0008203">
    <property type="term" value="P:cholesterol metabolic process"/>
    <property type="evidence" value="ECO:0007669"/>
    <property type="project" value="InterPro"/>
</dbReference>
<evidence type="ECO:0000256" key="18">
    <source>
        <dbReference type="ARBA" id="ARBA00046982"/>
    </source>
</evidence>
<dbReference type="AlphaFoldDB" id="A0A1S2PAI1"/>
<keyword evidence="9" id="KW-0560">Oxidoreductase</keyword>
<evidence type="ECO:0000256" key="15">
    <source>
        <dbReference type="ARBA" id="ARBA00025729"/>
    </source>
</evidence>
<comment type="caution">
    <text evidence="22">The sequence shown here is derived from an EMBL/GenBank/DDBJ whole genome shotgun (WGS) entry which is preliminary data.</text>
</comment>
<dbReference type="GO" id="GO:0004497">
    <property type="term" value="F:monooxygenase activity"/>
    <property type="evidence" value="ECO:0007669"/>
    <property type="project" value="UniProtKB-ARBA"/>
</dbReference>
<evidence type="ECO:0000256" key="7">
    <source>
        <dbReference type="ARBA" id="ARBA00022963"/>
    </source>
</evidence>
<proteinExistence type="inferred from homology"/>
<comment type="similarity">
    <text evidence="15">Belongs to the cholesterol 7-desaturase family.</text>
</comment>
<evidence type="ECO:0000256" key="5">
    <source>
        <dbReference type="ARBA" id="ARBA00022714"/>
    </source>
</evidence>
<keyword evidence="13" id="KW-0443">Lipid metabolism</keyword>
<keyword evidence="4" id="KW-0812">Transmembrane</keyword>
<dbReference type="InterPro" id="IPR017941">
    <property type="entry name" value="Rieske_2Fe-2S"/>
</dbReference>
<comment type="catalytic activity">
    <reaction evidence="20">
        <text>cholesterol + NADPH + O2 + H(+) = 7-dehydrocholesterol + NADP(+) + 2 H2O</text>
        <dbReference type="Rhea" id="RHEA:45024"/>
        <dbReference type="ChEBI" id="CHEBI:15377"/>
        <dbReference type="ChEBI" id="CHEBI:15378"/>
        <dbReference type="ChEBI" id="CHEBI:15379"/>
        <dbReference type="ChEBI" id="CHEBI:16113"/>
        <dbReference type="ChEBI" id="CHEBI:17759"/>
        <dbReference type="ChEBI" id="CHEBI:57783"/>
        <dbReference type="ChEBI" id="CHEBI:58349"/>
        <dbReference type="EC" id="1.14.19.21"/>
    </reaction>
    <physiologicalReaction direction="left-to-right" evidence="20">
        <dbReference type="Rhea" id="RHEA:45025"/>
    </physiologicalReaction>
</comment>
<comment type="subunit">
    <text evidence="18">Homotrimer. The two-component system 3-ketosteroid-9-alpha-monooxygenase is composed of an oxygenase component KshA and a reductase component KshB.</text>
</comment>
<dbReference type="InterPro" id="IPR045605">
    <property type="entry name" value="KshA-like_C"/>
</dbReference>
<keyword evidence="13" id="KW-0753">Steroid metabolism</keyword>
<evidence type="ECO:0000256" key="4">
    <source>
        <dbReference type="ARBA" id="ARBA00022692"/>
    </source>
</evidence>
<dbReference type="GO" id="GO:0016042">
    <property type="term" value="P:lipid catabolic process"/>
    <property type="evidence" value="ECO:0007669"/>
    <property type="project" value="UniProtKB-KW"/>
</dbReference>
<evidence type="ECO:0000256" key="19">
    <source>
        <dbReference type="ARBA" id="ARBA00047853"/>
    </source>
</evidence>
<evidence type="ECO:0000256" key="11">
    <source>
        <dbReference type="ARBA" id="ARBA00023014"/>
    </source>
</evidence>
<dbReference type="PROSITE" id="PS51296">
    <property type="entry name" value="RIESKE"/>
    <property type="match status" value="1"/>
</dbReference>
<comment type="pathway">
    <text evidence="3">Hormone biosynthesis.</text>
</comment>
<keyword evidence="12" id="KW-0472">Membrane</keyword>
<evidence type="ECO:0000256" key="13">
    <source>
        <dbReference type="ARBA" id="ARBA00023221"/>
    </source>
</evidence>
<dbReference type="Pfam" id="PF00355">
    <property type="entry name" value="Rieske"/>
    <property type="match status" value="1"/>
</dbReference>
<dbReference type="Proteomes" id="UP000179935">
    <property type="component" value="Unassembled WGS sequence"/>
</dbReference>
<evidence type="ECO:0000256" key="14">
    <source>
        <dbReference type="ARBA" id="ARBA00025712"/>
    </source>
</evidence>
<dbReference type="GO" id="GO:0016020">
    <property type="term" value="C:membrane"/>
    <property type="evidence" value="ECO:0007669"/>
    <property type="project" value="UniProtKB-SubCell"/>
</dbReference>
<dbReference type="GO" id="GO:0005737">
    <property type="term" value="C:cytoplasm"/>
    <property type="evidence" value="ECO:0007669"/>
    <property type="project" value="TreeGrafter"/>
</dbReference>
<keyword evidence="11" id="KW-0411">Iron-sulfur</keyword>
<dbReference type="PANTHER" id="PTHR21266:SF32">
    <property type="entry name" value="CHOLESTEROL 7-DESATURASE NVD"/>
    <property type="match status" value="1"/>
</dbReference>
<comment type="cofactor">
    <cofactor evidence="1">
        <name>Fe cation</name>
        <dbReference type="ChEBI" id="CHEBI:24875"/>
    </cofactor>
</comment>
<dbReference type="Pfam" id="PF19298">
    <property type="entry name" value="KshA_C"/>
    <property type="match status" value="1"/>
</dbReference>
<evidence type="ECO:0000256" key="10">
    <source>
        <dbReference type="ARBA" id="ARBA00023004"/>
    </source>
</evidence>
<reference evidence="22 23" key="1">
    <citation type="submission" date="2016-10" db="EMBL/GenBank/DDBJ databases">
        <title>Genome sequence of Streptomyces sp. MUSC 93.</title>
        <authorList>
            <person name="Lee L.-H."/>
            <person name="Ser H.-L."/>
            <person name="Law J.W.-F."/>
        </authorList>
    </citation>
    <scope>NUCLEOTIDE SEQUENCE [LARGE SCALE GENOMIC DNA]</scope>
    <source>
        <strain evidence="22 23">MUSC 93</strain>
    </source>
</reference>
<name>A0A1S2PAI1_9ACTN</name>
<gene>
    <name evidence="22" type="ORF">BIV24_17775</name>
</gene>
<dbReference type="PANTHER" id="PTHR21266">
    <property type="entry name" value="IRON-SULFUR DOMAIN CONTAINING PROTEIN"/>
    <property type="match status" value="1"/>
</dbReference>
<sequence length="294" mass="32207">MDQDCVLYRTPDGVARAVDAHCPHLGAHLGHGGKVVGQLLVCPFHRLGFAPDGACVSSPSGLPPRARLGHLPLRELNGLLLVWHGPADTQPSWEPPALPGWARPTALWKREVVAQVQDILENSFDCRHASELHGLSMRPVAPPEADGPLMRVRVRIHPAKGRLLPRLDGVLAHQTITMAGLGMHTTEVIVDRLGLTTYLWTLPTPISPTRTVLRFATTAAVTDTARMPGGTSPLLRTAASRAASRILLGTAIKYAYEDIRIWAHKRYRPHPGLASDEQAIGQFRHWARQFYPTS</sequence>
<dbReference type="Gene3D" id="2.102.10.10">
    <property type="entry name" value="Rieske [2Fe-2S] iron-sulphur domain"/>
    <property type="match status" value="1"/>
</dbReference>
<feature type="domain" description="Rieske" evidence="21">
    <location>
        <begin position="1"/>
        <end position="82"/>
    </location>
</feature>
<protein>
    <recommendedName>
        <fullName evidence="16">cholesterol 7-desaturase</fullName>
        <ecNumber evidence="16">1.14.19.21</ecNumber>
    </recommendedName>
    <alternativeName>
        <fullName evidence="17">Rieske-type oxygenase</fullName>
    </alternativeName>
</protein>
<evidence type="ECO:0000256" key="1">
    <source>
        <dbReference type="ARBA" id="ARBA00001962"/>
    </source>
</evidence>
<dbReference type="InterPro" id="IPR050584">
    <property type="entry name" value="Cholesterol_7-desaturase"/>
</dbReference>
<dbReference type="GO" id="GO:0051537">
    <property type="term" value="F:2 iron, 2 sulfur cluster binding"/>
    <property type="evidence" value="ECO:0007669"/>
    <property type="project" value="UniProtKB-KW"/>
</dbReference>
<organism evidence="22 23">
    <name type="scientific">Streptomyces colonosanans</name>
    <dbReference type="NCBI Taxonomy" id="1428652"/>
    <lineage>
        <taxon>Bacteria</taxon>
        <taxon>Bacillati</taxon>
        <taxon>Actinomycetota</taxon>
        <taxon>Actinomycetes</taxon>
        <taxon>Kitasatosporales</taxon>
        <taxon>Streptomycetaceae</taxon>
        <taxon>Streptomyces</taxon>
    </lineage>
</organism>
<dbReference type="Gene3D" id="3.90.380.10">
    <property type="entry name" value="Naphthalene 1,2-dioxygenase Alpha Subunit, Chain A, domain 1"/>
    <property type="match status" value="1"/>
</dbReference>
<evidence type="ECO:0000313" key="23">
    <source>
        <dbReference type="Proteomes" id="UP000179935"/>
    </source>
</evidence>
<comment type="subcellular location">
    <subcellularLocation>
        <location evidence="2">Membrane</location>
    </subcellularLocation>
</comment>
<keyword evidence="10" id="KW-0408">Iron</keyword>
<dbReference type="GO" id="GO:0170056">
    <property type="term" value="F:cholesterol 7-desaturase [NAD(P)H] activity"/>
    <property type="evidence" value="ECO:0007669"/>
    <property type="project" value="UniProtKB-EC"/>
</dbReference>
<evidence type="ECO:0000259" key="21">
    <source>
        <dbReference type="PROSITE" id="PS51296"/>
    </source>
</evidence>
<keyword evidence="6" id="KW-0479">Metal-binding</keyword>
<evidence type="ECO:0000256" key="16">
    <source>
        <dbReference type="ARBA" id="ARBA00026095"/>
    </source>
</evidence>
<accession>A0A1S2PAI1</accession>
<evidence type="ECO:0000256" key="17">
    <source>
        <dbReference type="ARBA" id="ARBA00030944"/>
    </source>
</evidence>
<dbReference type="GO" id="GO:0046872">
    <property type="term" value="F:metal ion binding"/>
    <property type="evidence" value="ECO:0007669"/>
    <property type="project" value="UniProtKB-KW"/>
</dbReference>
<dbReference type="SUPFAM" id="SSF55961">
    <property type="entry name" value="Bet v1-like"/>
    <property type="match status" value="1"/>
</dbReference>
<evidence type="ECO:0000256" key="6">
    <source>
        <dbReference type="ARBA" id="ARBA00022723"/>
    </source>
</evidence>
<comment type="catalytic activity">
    <reaction evidence="19">
        <text>cholesterol + NADH + O2 + H(+) = 7-dehydrocholesterol + NAD(+) + 2 H2O</text>
        <dbReference type="Rhea" id="RHEA:51644"/>
        <dbReference type="ChEBI" id="CHEBI:15377"/>
        <dbReference type="ChEBI" id="CHEBI:15378"/>
        <dbReference type="ChEBI" id="CHEBI:15379"/>
        <dbReference type="ChEBI" id="CHEBI:16113"/>
        <dbReference type="ChEBI" id="CHEBI:17759"/>
        <dbReference type="ChEBI" id="CHEBI:57540"/>
        <dbReference type="ChEBI" id="CHEBI:57945"/>
        <dbReference type="EC" id="1.14.19.21"/>
    </reaction>
    <physiologicalReaction direction="left-to-right" evidence="19">
        <dbReference type="Rhea" id="RHEA:51645"/>
    </physiologicalReaction>
</comment>
<dbReference type="SUPFAM" id="SSF50022">
    <property type="entry name" value="ISP domain"/>
    <property type="match status" value="1"/>
</dbReference>
<keyword evidence="8" id="KW-1133">Transmembrane helix</keyword>
<evidence type="ECO:0000256" key="20">
    <source>
        <dbReference type="ARBA" id="ARBA00049548"/>
    </source>
</evidence>
<comment type="pathway">
    <text evidence="14">Steroid hormone biosynthesis; dafachronic acid biosynthesis.</text>
</comment>
<dbReference type="EMBL" id="MLYP01000045">
    <property type="protein sequence ID" value="OIJ90405.1"/>
    <property type="molecule type" value="Genomic_DNA"/>
</dbReference>
<dbReference type="EC" id="1.14.19.21" evidence="16"/>
<keyword evidence="23" id="KW-1185">Reference proteome</keyword>
<evidence type="ECO:0000256" key="2">
    <source>
        <dbReference type="ARBA" id="ARBA00004370"/>
    </source>
</evidence>
<evidence type="ECO:0000256" key="8">
    <source>
        <dbReference type="ARBA" id="ARBA00022989"/>
    </source>
</evidence>
<evidence type="ECO:0000256" key="9">
    <source>
        <dbReference type="ARBA" id="ARBA00023002"/>
    </source>
</evidence>
<dbReference type="InterPro" id="IPR036922">
    <property type="entry name" value="Rieske_2Fe-2S_sf"/>
</dbReference>
<keyword evidence="5" id="KW-0001">2Fe-2S</keyword>
<evidence type="ECO:0000313" key="22">
    <source>
        <dbReference type="EMBL" id="OIJ90405.1"/>
    </source>
</evidence>
<evidence type="ECO:0000256" key="12">
    <source>
        <dbReference type="ARBA" id="ARBA00023136"/>
    </source>
</evidence>